<organism evidence="1 2">
    <name type="scientific">Exidia glandulosa HHB12029</name>
    <dbReference type="NCBI Taxonomy" id="1314781"/>
    <lineage>
        <taxon>Eukaryota</taxon>
        <taxon>Fungi</taxon>
        <taxon>Dikarya</taxon>
        <taxon>Basidiomycota</taxon>
        <taxon>Agaricomycotina</taxon>
        <taxon>Agaricomycetes</taxon>
        <taxon>Auriculariales</taxon>
        <taxon>Exidiaceae</taxon>
        <taxon>Exidia</taxon>
    </lineage>
</organism>
<accession>A0A165M7Y5</accession>
<dbReference type="Proteomes" id="UP000077266">
    <property type="component" value="Unassembled WGS sequence"/>
</dbReference>
<proteinExistence type="predicted"/>
<dbReference type="InParanoid" id="A0A165M7Y5"/>
<keyword evidence="2" id="KW-1185">Reference proteome</keyword>
<dbReference type="OrthoDB" id="4926491at2759"/>
<evidence type="ECO:0000313" key="1">
    <source>
        <dbReference type="EMBL" id="KZV98883.1"/>
    </source>
</evidence>
<protein>
    <submittedName>
        <fullName evidence="1">Uncharacterized protein</fullName>
    </submittedName>
</protein>
<dbReference type="EMBL" id="KV425914">
    <property type="protein sequence ID" value="KZV98883.1"/>
    <property type="molecule type" value="Genomic_DNA"/>
</dbReference>
<reference evidence="1 2" key="1">
    <citation type="journal article" date="2016" name="Mol. Biol. Evol.">
        <title>Comparative Genomics of Early-Diverging Mushroom-Forming Fungi Provides Insights into the Origins of Lignocellulose Decay Capabilities.</title>
        <authorList>
            <person name="Nagy L.G."/>
            <person name="Riley R."/>
            <person name="Tritt A."/>
            <person name="Adam C."/>
            <person name="Daum C."/>
            <person name="Floudas D."/>
            <person name="Sun H."/>
            <person name="Yadav J.S."/>
            <person name="Pangilinan J."/>
            <person name="Larsson K.H."/>
            <person name="Matsuura K."/>
            <person name="Barry K."/>
            <person name="Labutti K."/>
            <person name="Kuo R."/>
            <person name="Ohm R.A."/>
            <person name="Bhattacharya S.S."/>
            <person name="Shirouzu T."/>
            <person name="Yoshinaga Y."/>
            <person name="Martin F.M."/>
            <person name="Grigoriev I.V."/>
            <person name="Hibbett D.S."/>
        </authorList>
    </citation>
    <scope>NUCLEOTIDE SEQUENCE [LARGE SCALE GENOMIC DNA]</scope>
    <source>
        <strain evidence="1 2">HHB12029</strain>
    </source>
</reference>
<dbReference type="AlphaFoldDB" id="A0A165M7Y5"/>
<sequence length="331" mass="35955">MSTNTLPLALRVAVRDHFDSSESGVKKALAEFHELLGAEYTLLVPWPLLRDAVPSSELDNDVFVQSVCRGLETFVRKLLKLVEAEETGFADKFLDRTQQAHRIEVKSHPDAKASTSFVRYGPEASGGVIQLFVPRVRAGYSGAGLTAFGADLVVALEGSDKNPADPASKTSFVDAGPNGNGVVAAAEVDGFVEVGVKPKVASHVPTPFPSLDAIPRPDTLLRQAPYHLILRGGGEQMSIEGHPPSLELIRDYLRHHIRQGGEPEAIIMNGPWGVAVGQLQIAYTRRYGSTPQLSTTVIISLIENVLGFERVEDVSGQGFFYWKRETPFEGI</sequence>
<gene>
    <name evidence="1" type="ORF">EXIGLDRAFT_831884</name>
</gene>
<name>A0A165M7Y5_EXIGL</name>
<evidence type="ECO:0000313" key="2">
    <source>
        <dbReference type="Proteomes" id="UP000077266"/>
    </source>
</evidence>